<organism evidence="3 4">
    <name type="scientific">Kibdelosporangium aridum</name>
    <dbReference type="NCBI Taxonomy" id="2030"/>
    <lineage>
        <taxon>Bacteria</taxon>
        <taxon>Bacillati</taxon>
        <taxon>Actinomycetota</taxon>
        <taxon>Actinomycetes</taxon>
        <taxon>Pseudonocardiales</taxon>
        <taxon>Pseudonocardiaceae</taxon>
        <taxon>Kibdelosporangium</taxon>
    </lineage>
</organism>
<feature type="compositionally biased region" description="Low complexity" evidence="1">
    <location>
        <begin position="173"/>
        <end position="186"/>
    </location>
</feature>
<evidence type="ECO:0000256" key="1">
    <source>
        <dbReference type="SAM" id="MobiDB-lite"/>
    </source>
</evidence>
<dbReference type="EMBL" id="FWXV01000002">
    <property type="protein sequence ID" value="SMC88917.1"/>
    <property type="molecule type" value="Genomic_DNA"/>
</dbReference>
<dbReference type="Proteomes" id="UP000192674">
    <property type="component" value="Unassembled WGS sequence"/>
</dbReference>
<proteinExistence type="predicted"/>
<keyword evidence="4" id="KW-1185">Reference proteome</keyword>
<name>A0A1W2CUK0_KIBAR</name>
<keyword evidence="2" id="KW-1133">Transmembrane helix</keyword>
<dbReference type="OrthoDB" id="3695516at2"/>
<dbReference type="RefSeq" id="WP_084426203.1">
    <property type="nucleotide sequence ID" value="NZ_FWXV01000002.1"/>
</dbReference>
<reference evidence="3 4" key="1">
    <citation type="submission" date="2017-04" db="EMBL/GenBank/DDBJ databases">
        <authorList>
            <person name="Afonso C.L."/>
            <person name="Miller P.J."/>
            <person name="Scott M.A."/>
            <person name="Spackman E."/>
            <person name="Goraichik I."/>
            <person name="Dimitrov K.M."/>
            <person name="Suarez D.L."/>
            <person name="Swayne D.E."/>
        </authorList>
    </citation>
    <scope>NUCLEOTIDE SEQUENCE [LARGE SCALE GENOMIC DNA]</scope>
    <source>
        <strain evidence="3 4">DSM 43828</strain>
    </source>
</reference>
<dbReference type="AlphaFoldDB" id="A0A1W2CUK0"/>
<protein>
    <submittedName>
        <fullName evidence="3">Uncharacterized protein</fullName>
    </submittedName>
</protein>
<evidence type="ECO:0000256" key="2">
    <source>
        <dbReference type="SAM" id="Phobius"/>
    </source>
</evidence>
<accession>A0A1W2CUK0</accession>
<gene>
    <name evidence="3" type="ORF">SAMN05661093_02480</name>
</gene>
<feature type="region of interest" description="Disordered" evidence="1">
    <location>
        <begin position="144"/>
        <end position="186"/>
    </location>
</feature>
<feature type="transmembrane region" description="Helical" evidence="2">
    <location>
        <begin position="80"/>
        <end position="103"/>
    </location>
</feature>
<evidence type="ECO:0000313" key="3">
    <source>
        <dbReference type="EMBL" id="SMC88917.1"/>
    </source>
</evidence>
<feature type="region of interest" description="Disordered" evidence="1">
    <location>
        <begin position="23"/>
        <end position="79"/>
    </location>
</feature>
<evidence type="ECO:0000313" key="4">
    <source>
        <dbReference type="Proteomes" id="UP000192674"/>
    </source>
</evidence>
<keyword evidence="2" id="KW-0812">Transmembrane</keyword>
<sequence length="287" mass="30640">MERPTSGRRHIRAGSITVAELIKNRPTPVHLPPRDEAVTEVMPAGIDTEPMPPVTKAQQPQPSPAPSSHHRRQPARSGQLAKLAGLGVATAVLCASIAAASIINTRRQSEPGVVDRPVAEMTNEQAMLPNMFTLTAGNAPRITTEMPVPNKGSASTSVENPGGRRPVDGKKLSSPTSPPAAAANTAPTDIELVREYYKLLASQPQQAVSLLDGLLRQTDLSHFLNSWSQARNIRVVDVQPRGDGALLAVVEMVLPDGDTARVQQLLRVTDSQPKRITGAEIVSAQRS</sequence>
<keyword evidence="2" id="KW-0472">Membrane</keyword>